<feature type="transmembrane region" description="Helical" evidence="12">
    <location>
        <begin position="6"/>
        <end position="23"/>
    </location>
</feature>
<protein>
    <recommendedName>
        <fullName evidence="3">histidine kinase</fullName>
        <ecNumber evidence="3">2.7.13.3</ecNumber>
    </recommendedName>
</protein>
<dbReference type="GO" id="GO:0004673">
    <property type="term" value="F:protein histidine kinase activity"/>
    <property type="evidence" value="ECO:0007669"/>
    <property type="project" value="UniProtKB-EC"/>
</dbReference>
<comment type="catalytic activity">
    <reaction evidence="1">
        <text>ATP + protein L-histidine = ADP + protein N-phospho-L-histidine.</text>
        <dbReference type="EC" id="2.7.13.3"/>
    </reaction>
</comment>
<evidence type="ECO:0000256" key="12">
    <source>
        <dbReference type="SAM" id="Phobius"/>
    </source>
</evidence>
<dbReference type="Proteomes" id="UP001290861">
    <property type="component" value="Unassembled WGS sequence"/>
</dbReference>
<comment type="subcellular location">
    <subcellularLocation>
        <location evidence="2">Cell membrane</location>
        <topology evidence="2">Multi-pass membrane protein</topology>
    </subcellularLocation>
</comment>
<keyword evidence="16" id="KW-1185">Reference proteome</keyword>
<dbReference type="Pfam" id="PF00512">
    <property type="entry name" value="HisKA"/>
    <property type="match status" value="1"/>
</dbReference>
<evidence type="ECO:0000313" key="16">
    <source>
        <dbReference type="Proteomes" id="UP001290861"/>
    </source>
</evidence>
<dbReference type="SUPFAM" id="SSF158472">
    <property type="entry name" value="HAMP domain-like"/>
    <property type="match status" value="1"/>
</dbReference>
<feature type="domain" description="Histidine kinase" evidence="13">
    <location>
        <begin position="259"/>
        <end position="466"/>
    </location>
</feature>
<dbReference type="SMART" id="SM00388">
    <property type="entry name" value="HisKA"/>
    <property type="match status" value="1"/>
</dbReference>
<keyword evidence="7 12" id="KW-0812">Transmembrane</keyword>
<keyword evidence="4" id="KW-1003">Cell membrane</keyword>
<evidence type="ECO:0000256" key="7">
    <source>
        <dbReference type="ARBA" id="ARBA00022692"/>
    </source>
</evidence>
<dbReference type="InterPro" id="IPR003660">
    <property type="entry name" value="HAMP_dom"/>
</dbReference>
<dbReference type="EC" id="2.7.13.3" evidence="3"/>
<keyword evidence="10" id="KW-0902">Two-component regulatory system</keyword>
<dbReference type="SUPFAM" id="SSF47384">
    <property type="entry name" value="Homodimeric domain of signal transducing histidine kinase"/>
    <property type="match status" value="1"/>
</dbReference>
<evidence type="ECO:0000256" key="3">
    <source>
        <dbReference type="ARBA" id="ARBA00012438"/>
    </source>
</evidence>
<evidence type="ECO:0000256" key="1">
    <source>
        <dbReference type="ARBA" id="ARBA00000085"/>
    </source>
</evidence>
<dbReference type="Gene3D" id="3.30.565.10">
    <property type="entry name" value="Histidine kinase-like ATPase, C-terminal domain"/>
    <property type="match status" value="1"/>
</dbReference>
<evidence type="ECO:0000259" key="13">
    <source>
        <dbReference type="PROSITE" id="PS50109"/>
    </source>
</evidence>
<accession>A0ABU5MVH0</accession>
<evidence type="ECO:0000256" key="11">
    <source>
        <dbReference type="ARBA" id="ARBA00023136"/>
    </source>
</evidence>
<dbReference type="PANTHER" id="PTHR45436">
    <property type="entry name" value="SENSOR HISTIDINE KINASE YKOH"/>
    <property type="match status" value="1"/>
</dbReference>
<dbReference type="InterPro" id="IPR036097">
    <property type="entry name" value="HisK_dim/P_sf"/>
</dbReference>
<dbReference type="CDD" id="cd06225">
    <property type="entry name" value="HAMP"/>
    <property type="match status" value="1"/>
</dbReference>
<evidence type="ECO:0000256" key="4">
    <source>
        <dbReference type="ARBA" id="ARBA00022475"/>
    </source>
</evidence>
<evidence type="ECO:0000313" key="15">
    <source>
        <dbReference type="EMBL" id="MDZ8118108.1"/>
    </source>
</evidence>
<feature type="transmembrane region" description="Helical" evidence="12">
    <location>
        <begin position="180"/>
        <end position="203"/>
    </location>
</feature>
<dbReference type="Gene3D" id="1.10.287.130">
    <property type="match status" value="1"/>
</dbReference>
<dbReference type="Pfam" id="PF02518">
    <property type="entry name" value="HATPase_c"/>
    <property type="match status" value="1"/>
</dbReference>
<sequence>MKMRSRLLLTAVLLLSIGFYWLVDWIVRDVRLHYFITMEESLADTSVLLAEQLAGGGGTRPDFEDALVRAREREIAARIYNHTKTNMNLRVVVVDAGSRTVFDSRGDLRRGARYDWRDATLALRGEYGARTTYENPYDAYSTHMYVAAPILSGEEIVGAVAVGKPLVSVTPFMKSARLRLVVSGLAGFTAIVLLLIPVSLWIIQPVRALTRYARAVRDGRKAQRPKLGHGGEMSELADAFEEMRDALEGKQYVEEYVQSLTHEMKSPLAAIQGAAELLDEKMSDEQRRRFLLNIKTESERLHGLVERMLALAAIEKRKELELHEYIDLQVLLEDVADSLLPVAQAKEITIRTSVSNTDILKGDYFLLRQALMNLVMNAIDFSPLNRGVEVAASESQITVKDEGGGIPAYALCRVFERFYSLPRPDGGAKSSGLGLNFVREIARLHGGDVELNNRPEGGVEAVLRWG</sequence>
<dbReference type="SMART" id="SM00387">
    <property type="entry name" value="HATPase_c"/>
    <property type="match status" value="1"/>
</dbReference>
<dbReference type="NCBIfam" id="NF008312">
    <property type="entry name" value="PRK11100.1"/>
    <property type="match status" value="1"/>
</dbReference>
<evidence type="ECO:0000256" key="10">
    <source>
        <dbReference type="ARBA" id="ARBA00023012"/>
    </source>
</evidence>
<keyword evidence="11 12" id="KW-0472">Membrane</keyword>
<evidence type="ECO:0000256" key="5">
    <source>
        <dbReference type="ARBA" id="ARBA00022553"/>
    </source>
</evidence>
<dbReference type="SMART" id="SM00304">
    <property type="entry name" value="HAMP"/>
    <property type="match status" value="1"/>
</dbReference>
<dbReference type="InterPro" id="IPR003661">
    <property type="entry name" value="HisK_dim/P_dom"/>
</dbReference>
<dbReference type="RefSeq" id="WP_322607907.1">
    <property type="nucleotide sequence ID" value="NZ_JARVCO010000007.1"/>
</dbReference>
<evidence type="ECO:0000256" key="6">
    <source>
        <dbReference type="ARBA" id="ARBA00022679"/>
    </source>
</evidence>
<dbReference type="SUPFAM" id="SSF55874">
    <property type="entry name" value="ATPase domain of HSP90 chaperone/DNA topoisomerase II/histidine kinase"/>
    <property type="match status" value="1"/>
</dbReference>
<evidence type="ECO:0000256" key="9">
    <source>
        <dbReference type="ARBA" id="ARBA00022989"/>
    </source>
</evidence>
<evidence type="ECO:0000256" key="8">
    <source>
        <dbReference type="ARBA" id="ARBA00022777"/>
    </source>
</evidence>
<dbReference type="InterPro" id="IPR050428">
    <property type="entry name" value="TCS_sensor_his_kinase"/>
</dbReference>
<keyword evidence="5" id="KW-0597">Phosphoprotein</keyword>
<feature type="domain" description="HAMP" evidence="14">
    <location>
        <begin position="200"/>
        <end position="252"/>
    </location>
</feature>
<gene>
    <name evidence="15" type="primary">creC</name>
    <name evidence="15" type="ORF">P9H32_05650</name>
</gene>
<dbReference type="Pfam" id="PF00672">
    <property type="entry name" value="HAMP"/>
    <property type="match status" value="1"/>
</dbReference>
<dbReference type="SUPFAM" id="SSF103190">
    <property type="entry name" value="Sensory domain-like"/>
    <property type="match status" value="1"/>
</dbReference>
<dbReference type="PROSITE" id="PS50109">
    <property type="entry name" value="HIS_KIN"/>
    <property type="match status" value="1"/>
</dbReference>
<name>A0ABU5MVH0_9BACT</name>
<dbReference type="PRINTS" id="PR00344">
    <property type="entry name" value="BCTRLSENSOR"/>
</dbReference>
<evidence type="ECO:0000259" key="14">
    <source>
        <dbReference type="PROSITE" id="PS50885"/>
    </source>
</evidence>
<dbReference type="InterPro" id="IPR003594">
    <property type="entry name" value="HATPase_dom"/>
</dbReference>
<reference evidence="15 16" key="1">
    <citation type="journal article" date="2024" name="Appl. Environ. Microbiol.">
        <title>Pontiella agarivorans sp. nov., a novel marine anaerobic bacterium capable of degrading macroalgal polysaccharides and fixing nitrogen.</title>
        <authorList>
            <person name="Liu N."/>
            <person name="Kivenson V."/>
            <person name="Peng X."/>
            <person name="Cui Z."/>
            <person name="Lankiewicz T.S."/>
            <person name="Gosselin K.M."/>
            <person name="English C.J."/>
            <person name="Blair E.M."/>
            <person name="O'Malley M.A."/>
            <person name="Valentine D.L."/>
        </authorList>
    </citation>
    <scope>NUCLEOTIDE SEQUENCE [LARGE SCALE GENOMIC DNA]</scope>
    <source>
        <strain evidence="15 16">NLcol2</strain>
    </source>
</reference>
<keyword evidence="9 12" id="KW-1133">Transmembrane helix</keyword>
<dbReference type="EMBL" id="JARVCO010000007">
    <property type="protein sequence ID" value="MDZ8118108.1"/>
    <property type="molecule type" value="Genomic_DNA"/>
</dbReference>
<keyword evidence="6 15" id="KW-0808">Transferase</keyword>
<proteinExistence type="predicted"/>
<dbReference type="CDD" id="cd00082">
    <property type="entry name" value="HisKA"/>
    <property type="match status" value="1"/>
</dbReference>
<dbReference type="PROSITE" id="PS50885">
    <property type="entry name" value="HAMP"/>
    <property type="match status" value="1"/>
</dbReference>
<comment type="caution">
    <text evidence="15">The sequence shown here is derived from an EMBL/GenBank/DDBJ whole genome shotgun (WGS) entry which is preliminary data.</text>
</comment>
<dbReference type="InterPro" id="IPR005467">
    <property type="entry name" value="His_kinase_dom"/>
</dbReference>
<dbReference type="InterPro" id="IPR036890">
    <property type="entry name" value="HATPase_C_sf"/>
</dbReference>
<evidence type="ECO:0000256" key="2">
    <source>
        <dbReference type="ARBA" id="ARBA00004651"/>
    </source>
</evidence>
<organism evidence="15 16">
    <name type="scientific">Pontiella agarivorans</name>
    <dbReference type="NCBI Taxonomy" id="3038953"/>
    <lineage>
        <taxon>Bacteria</taxon>
        <taxon>Pseudomonadati</taxon>
        <taxon>Kiritimatiellota</taxon>
        <taxon>Kiritimatiellia</taxon>
        <taxon>Kiritimatiellales</taxon>
        <taxon>Pontiellaceae</taxon>
        <taxon>Pontiella</taxon>
    </lineage>
</organism>
<dbReference type="InterPro" id="IPR029151">
    <property type="entry name" value="Sensor-like_sf"/>
</dbReference>
<keyword evidence="8 15" id="KW-0418">Kinase</keyword>
<dbReference type="Gene3D" id="6.10.340.10">
    <property type="match status" value="1"/>
</dbReference>
<dbReference type="InterPro" id="IPR004358">
    <property type="entry name" value="Sig_transdc_His_kin-like_C"/>
</dbReference>
<dbReference type="PANTHER" id="PTHR45436:SF10">
    <property type="entry name" value="HISTIDINE KINASE"/>
    <property type="match status" value="1"/>
</dbReference>